<evidence type="ECO:0000313" key="2">
    <source>
        <dbReference type="EMBL" id="STO72103.1"/>
    </source>
</evidence>
<dbReference type="Proteomes" id="UP000254465">
    <property type="component" value="Unassembled WGS sequence"/>
</dbReference>
<sequence>MKFTKTLLTTALFSFSVLSASQMAYAVSDQETQFQQGLEAAERGNFATALQLWKPLAEQGNASAQSNLALMYRKGQGVKQDYFQAVKWYQKAAEQGNADAQFNLALMYKNGQGVKQDDFQAVKWYQKAAEQGDASAQNNLGIMYRLGKGVKQDDNLAKMWAGKACENGEQNGCDVYRMLNEGK</sequence>
<dbReference type="InterPro" id="IPR006597">
    <property type="entry name" value="Sel1-like"/>
</dbReference>
<evidence type="ECO:0000256" key="1">
    <source>
        <dbReference type="SAM" id="SignalP"/>
    </source>
</evidence>
<dbReference type="RefSeq" id="WP_021724057.1">
    <property type="nucleotide sequence ID" value="NZ_UGHK01000002.1"/>
</dbReference>
<dbReference type="InterPro" id="IPR052945">
    <property type="entry name" value="Mitotic_Regulator"/>
</dbReference>
<reference evidence="2 3" key="1">
    <citation type="submission" date="2018-06" db="EMBL/GenBank/DDBJ databases">
        <authorList>
            <consortium name="Pathogen Informatics"/>
            <person name="Doyle S."/>
        </authorList>
    </citation>
    <scope>NUCLEOTIDE SEQUENCE [LARGE SCALE GENOMIC DNA]</scope>
    <source>
        <strain evidence="2 3">NCTC11296</strain>
    </source>
</reference>
<feature type="signal peptide" evidence="1">
    <location>
        <begin position="1"/>
        <end position="26"/>
    </location>
</feature>
<proteinExistence type="predicted"/>
<dbReference type="EMBL" id="UGHK01000002">
    <property type="protein sequence ID" value="STO72103.1"/>
    <property type="molecule type" value="Genomic_DNA"/>
</dbReference>
<dbReference type="SMART" id="SM00671">
    <property type="entry name" value="SEL1"/>
    <property type="match status" value="3"/>
</dbReference>
<dbReference type="PANTHER" id="PTHR43628">
    <property type="entry name" value="ACTIVATOR OF C KINASE PROTEIN 1-RELATED"/>
    <property type="match status" value="1"/>
</dbReference>
<dbReference type="SUPFAM" id="SSF81901">
    <property type="entry name" value="HCP-like"/>
    <property type="match status" value="1"/>
</dbReference>
<gene>
    <name evidence="2" type="primary">ybeQ</name>
    <name evidence="2" type="ORF">NCTC11296_02023</name>
</gene>
<dbReference type="Gene3D" id="1.25.40.10">
    <property type="entry name" value="Tetratricopeptide repeat domain"/>
    <property type="match status" value="1"/>
</dbReference>
<evidence type="ECO:0000313" key="3">
    <source>
        <dbReference type="Proteomes" id="UP000254465"/>
    </source>
</evidence>
<organism evidence="2 3">
    <name type="scientific">Avibacterium paragallinarum</name>
    <name type="common">Haemophilus gallinarum</name>
    <dbReference type="NCBI Taxonomy" id="728"/>
    <lineage>
        <taxon>Bacteria</taxon>
        <taxon>Pseudomonadati</taxon>
        <taxon>Pseudomonadota</taxon>
        <taxon>Gammaproteobacteria</taxon>
        <taxon>Pasteurellales</taxon>
        <taxon>Pasteurellaceae</taxon>
        <taxon>Avibacterium</taxon>
    </lineage>
</organism>
<accession>A0A377IA54</accession>
<dbReference type="AlphaFoldDB" id="A0A377IA54"/>
<protein>
    <submittedName>
        <fullName evidence="2">YbeQ</fullName>
    </submittedName>
</protein>
<name>A0A377IA54_AVIPA</name>
<keyword evidence="1" id="KW-0732">Signal</keyword>
<dbReference type="PANTHER" id="PTHR43628:SF1">
    <property type="entry name" value="CHITIN SYNTHASE REGULATORY FACTOR 2-RELATED"/>
    <property type="match status" value="1"/>
</dbReference>
<dbReference type="Pfam" id="PF08238">
    <property type="entry name" value="Sel1"/>
    <property type="match status" value="4"/>
</dbReference>
<feature type="chain" id="PRO_5016837488" evidence="1">
    <location>
        <begin position="27"/>
        <end position="183"/>
    </location>
</feature>
<dbReference type="InterPro" id="IPR011990">
    <property type="entry name" value="TPR-like_helical_dom_sf"/>
</dbReference>